<dbReference type="GO" id="GO:0005886">
    <property type="term" value="C:plasma membrane"/>
    <property type="evidence" value="ECO:0007669"/>
    <property type="project" value="UniProtKB-SubCell"/>
</dbReference>
<feature type="transmembrane region" description="Helical" evidence="5">
    <location>
        <begin position="96"/>
        <end position="117"/>
    </location>
</feature>
<evidence type="ECO:0000256" key="3">
    <source>
        <dbReference type="ARBA" id="ARBA00022989"/>
    </source>
</evidence>
<sequence>MVLCKPSAGGIKMESWLFLIGILVVAFLGKNQSLIIAAVVVLILKILPYSQRLFPLIEKQGINWGVTLISITILIPIATGRVGIMDLISAFKSPVGWIAVACGILVSLLSYQGVGFLSASPEVTVALVMGTIIGVVFMNGIAAGPIIASGIAYIIIQLLQIQIK</sequence>
<evidence type="ECO:0000313" key="7">
    <source>
        <dbReference type="Proteomes" id="UP000051859"/>
    </source>
</evidence>
<dbReference type="STRING" id="331679.IV81_GL000554"/>
<evidence type="ECO:0000256" key="4">
    <source>
        <dbReference type="ARBA" id="ARBA00023136"/>
    </source>
</evidence>
<organism evidence="6 7">
    <name type="scientific">Pediococcus stilesii</name>
    <dbReference type="NCBI Taxonomy" id="331679"/>
    <lineage>
        <taxon>Bacteria</taxon>
        <taxon>Bacillati</taxon>
        <taxon>Bacillota</taxon>
        <taxon>Bacilli</taxon>
        <taxon>Lactobacillales</taxon>
        <taxon>Lactobacillaceae</taxon>
        <taxon>Pediococcus</taxon>
    </lineage>
</organism>
<comment type="subcellular location">
    <subcellularLocation>
        <location evidence="5">Cell membrane</location>
        <topology evidence="5">Multi-pass membrane protein</topology>
    </subcellularLocation>
</comment>
<dbReference type="InterPro" id="IPR007382">
    <property type="entry name" value="UPF0756_TM"/>
</dbReference>
<keyword evidence="7" id="KW-1185">Reference proteome</keyword>
<proteinExistence type="inferred from homology"/>
<dbReference type="PANTHER" id="PTHR38452">
    <property type="entry name" value="UPF0756 MEMBRANE PROTEIN YEAL"/>
    <property type="match status" value="1"/>
</dbReference>
<name>A0A0R2L3Z5_9LACO</name>
<feature type="transmembrane region" description="Helical" evidence="5">
    <location>
        <begin position="123"/>
        <end position="156"/>
    </location>
</feature>
<feature type="transmembrane region" description="Helical" evidence="5">
    <location>
        <begin position="64"/>
        <end position="84"/>
    </location>
</feature>
<accession>A0A0R2L3Z5</accession>
<keyword evidence="3 5" id="KW-1133">Transmembrane helix</keyword>
<gene>
    <name evidence="6" type="ORF">IV81_GL000554</name>
</gene>
<comment type="similarity">
    <text evidence="5">Belongs to the UPF0756 family.</text>
</comment>
<dbReference type="Proteomes" id="UP000051859">
    <property type="component" value="Unassembled WGS sequence"/>
</dbReference>
<evidence type="ECO:0000256" key="5">
    <source>
        <dbReference type="HAMAP-Rule" id="MF_01874"/>
    </source>
</evidence>
<dbReference type="HAMAP" id="MF_01874">
    <property type="entry name" value="UPF0756"/>
    <property type="match status" value="1"/>
</dbReference>
<dbReference type="Pfam" id="PF04284">
    <property type="entry name" value="DUF441"/>
    <property type="match status" value="1"/>
</dbReference>
<feature type="transmembrane region" description="Helical" evidence="5">
    <location>
        <begin position="16"/>
        <end position="44"/>
    </location>
</feature>
<comment type="caution">
    <text evidence="6">The sequence shown here is derived from an EMBL/GenBank/DDBJ whole genome shotgun (WGS) entry which is preliminary data.</text>
</comment>
<evidence type="ECO:0000256" key="1">
    <source>
        <dbReference type="ARBA" id="ARBA00022475"/>
    </source>
</evidence>
<dbReference type="EMBL" id="JQBX01000015">
    <property type="protein sequence ID" value="KRN93447.1"/>
    <property type="molecule type" value="Genomic_DNA"/>
</dbReference>
<reference evidence="6 7" key="1">
    <citation type="journal article" date="2015" name="Genome Announc.">
        <title>Expanding the biotechnology potential of lactobacilli through comparative genomics of 213 strains and associated genera.</title>
        <authorList>
            <person name="Sun Z."/>
            <person name="Harris H.M."/>
            <person name="McCann A."/>
            <person name="Guo C."/>
            <person name="Argimon S."/>
            <person name="Zhang W."/>
            <person name="Yang X."/>
            <person name="Jeffery I.B."/>
            <person name="Cooney J.C."/>
            <person name="Kagawa T.F."/>
            <person name="Liu W."/>
            <person name="Song Y."/>
            <person name="Salvetti E."/>
            <person name="Wrobel A."/>
            <person name="Rasinkangas P."/>
            <person name="Parkhill J."/>
            <person name="Rea M.C."/>
            <person name="O'Sullivan O."/>
            <person name="Ritari J."/>
            <person name="Douillard F.P."/>
            <person name="Paul Ross R."/>
            <person name="Yang R."/>
            <person name="Briner A.E."/>
            <person name="Felis G.E."/>
            <person name="de Vos W.M."/>
            <person name="Barrangou R."/>
            <person name="Klaenhammer T.R."/>
            <person name="Caufield P.W."/>
            <person name="Cui Y."/>
            <person name="Zhang H."/>
            <person name="O'Toole P.W."/>
        </authorList>
    </citation>
    <scope>NUCLEOTIDE SEQUENCE [LARGE SCALE GENOMIC DNA]</scope>
    <source>
        <strain evidence="6 7">DSM 18001</strain>
    </source>
</reference>
<dbReference type="PATRIC" id="fig|331679.3.peg.561"/>
<dbReference type="AlphaFoldDB" id="A0A0R2L3Z5"/>
<dbReference type="PANTHER" id="PTHR38452:SF1">
    <property type="entry name" value="UPF0756 MEMBRANE PROTEIN YEAL"/>
    <property type="match status" value="1"/>
</dbReference>
<keyword evidence="2 5" id="KW-0812">Transmembrane</keyword>
<keyword evidence="1 5" id="KW-1003">Cell membrane</keyword>
<evidence type="ECO:0000256" key="2">
    <source>
        <dbReference type="ARBA" id="ARBA00022692"/>
    </source>
</evidence>
<evidence type="ECO:0000313" key="6">
    <source>
        <dbReference type="EMBL" id="KRN93447.1"/>
    </source>
</evidence>
<protein>
    <recommendedName>
        <fullName evidence="5">UPF0756 membrane protein IV81_GL000554</fullName>
    </recommendedName>
</protein>
<keyword evidence="4 5" id="KW-0472">Membrane</keyword>